<dbReference type="PANTHER" id="PTHR13325">
    <property type="entry name" value="PROTEASE M50 MEMBRANE-BOUND TRANSCRIPTION FACTOR SITE 2 PROTEASE"/>
    <property type="match status" value="1"/>
</dbReference>
<keyword evidence="8 11" id="KW-0472">Membrane</keyword>
<dbReference type="EMBL" id="APAU02000004">
    <property type="protein sequence ID" value="EUB63893.1"/>
    <property type="molecule type" value="Genomic_DNA"/>
</dbReference>
<dbReference type="OrthoDB" id="69989at2759"/>
<evidence type="ECO:0000259" key="12">
    <source>
        <dbReference type="Pfam" id="PF02163"/>
    </source>
</evidence>
<name>W6URM3_ECHGR</name>
<keyword evidence="7 11" id="KW-1133">Transmembrane helix</keyword>
<feature type="transmembrane region" description="Helical" evidence="11">
    <location>
        <begin position="74"/>
        <end position="99"/>
    </location>
</feature>
<evidence type="ECO:0000256" key="11">
    <source>
        <dbReference type="SAM" id="Phobius"/>
    </source>
</evidence>
<dbReference type="AlphaFoldDB" id="W6URM3"/>
<dbReference type="GO" id="GO:0031293">
    <property type="term" value="P:membrane protein intracellular domain proteolysis"/>
    <property type="evidence" value="ECO:0007669"/>
    <property type="project" value="TreeGrafter"/>
</dbReference>
<evidence type="ECO:0000256" key="9">
    <source>
        <dbReference type="ARBA" id="ARBA00032658"/>
    </source>
</evidence>
<dbReference type="GO" id="GO:0005737">
    <property type="term" value="C:cytoplasm"/>
    <property type="evidence" value="ECO:0007669"/>
    <property type="project" value="TreeGrafter"/>
</dbReference>
<comment type="catalytic activity">
    <reaction evidence="1">
        <text>Cleaves several transcription factors that are type-2 transmembrane proteins within membrane-spanning domains. Known substrates include sterol regulatory element-binding protein (SREBP) -1, SREBP-2 and forms of the transcriptional activator ATF6. SREBP-2 is cleaved at the site 477-DRSRILL-|-CVLTFLCLSFNPLTSLLQWGGA-505. The residues Asn-Pro, 11 residues distal to the site of cleavage in the membrane-spanning domain, are important for cleavage by S2P endopeptidase. Replacement of either of these residues does not prevent cleavage, but there is no cleavage if both of these residues are replaced.</text>
        <dbReference type="EC" id="3.4.24.85"/>
    </reaction>
</comment>
<feature type="domain" description="Peptidase M50" evidence="12">
    <location>
        <begin position="129"/>
        <end position="496"/>
    </location>
</feature>
<dbReference type="GO" id="GO:0004222">
    <property type="term" value="F:metalloendopeptidase activity"/>
    <property type="evidence" value="ECO:0007669"/>
    <property type="project" value="InterPro"/>
</dbReference>
<feature type="transmembrane region" description="Helical" evidence="11">
    <location>
        <begin position="511"/>
        <end position="534"/>
    </location>
</feature>
<evidence type="ECO:0000256" key="10">
    <source>
        <dbReference type="ARBA" id="ARBA00045828"/>
    </source>
</evidence>
<dbReference type="GO" id="GO:0016020">
    <property type="term" value="C:membrane"/>
    <property type="evidence" value="ECO:0007669"/>
    <property type="project" value="InterPro"/>
</dbReference>
<dbReference type="Pfam" id="PF15092">
    <property type="entry name" value="UPF0728"/>
    <property type="match status" value="1"/>
</dbReference>
<feature type="transmembrane region" description="Helical" evidence="11">
    <location>
        <begin position="155"/>
        <end position="173"/>
    </location>
</feature>
<reference evidence="13 14" key="1">
    <citation type="journal article" date="2013" name="Nat. Genet.">
        <title>The genome of the hydatid tapeworm Echinococcus granulosus.</title>
        <authorList>
            <person name="Zheng H."/>
            <person name="Zhang W."/>
            <person name="Zhang L."/>
            <person name="Zhang Z."/>
            <person name="Li J."/>
            <person name="Lu G."/>
            <person name="Zhu Y."/>
            <person name="Wang Y."/>
            <person name="Huang Y."/>
            <person name="Liu J."/>
            <person name="Kang H."/>
            <person name="Chen J."/>
            <person name="Wang L."/>
            <person name="Chen A."/>
            <person name="Yu S."/>
            <person name="Gao Z."/>
            <person name="Jin L."/>
            <person name="Gu W."/>
            <person name="Wang Z."/>
            <person name="Zhao L."/>
            <person name="Shi B."/>
            <person name="Wen H."/>
            <person name="Lin R."/>
            <person name="Jones M.K."/>
            <person name="Brejova B."/>
            <person name="Vinar T."/>
            <person name="Zhao G."/>
            <person name="McManus D.P."/>
            <person name="Chen Z."/>
            <person name="Zhou Y."/>
            <person name="Wang S."/>
        </authorList>
    </citation>
    <scope>NUCLEOTIDE SEQUENCE [LARGE SCALE GENOMIC DNA]</scope>
</reference>
<keyword evidence="13" id="KW-0645">Protease</keyword>
<evidence type="ECO:0000256" key="7">
    <source>
        <dbReference type="ARBA" id="ARBA00022989"/>
    </source>
</evidence>
<feature type="transmembrane region" description="Helical" evidence="11">
    <location>
        <begin position="126"/>
        <end position="149"/>
    </location>
</feature>
<dbReference type="RefSeq" id="XP_024355089.1">
    <property type="nucleotide sequence ID" value="XM_024490270.1"/>
</dbReference>
<dbReference type="Proteomes" id="UP000019149">
    <property type="component" value="Unassembled WGS sequence"/>
</dbReference>
<dbReference type="EC" id="3.4.24.85" evidence="4"/>
<evidence type="ECO:0000313" key="13">
    <source>
        <dbReference type="EMBL" id="EUB63893.1"/>
    </source>
</evidence>
<dbReference type="InterPro" id="IPR027885">
    <property type="entry name" value="UPF0728"/>
</dbReference>
<evidence type="ECO:0000256" key="1">
    <source>
        <dbReference type="ARBA" id="ARBA00001350"/>
    </source>
</evidence>
<dbReference type="GO" id="GO:0012505">
    <property type="term" value="C:endomembrane system"/>
    <property type="evidence" value="ECO:0007669"/>
    <property type="project" value="UniProtKB-SubCell"/>
</dbReference>
<evidence type="ECO:0000256" key="5">
    <source>
        <dbReference type="ARBA" id="ARBA00014400"/>
    </source>
</evidence>
<feature type="transmembrane region" description="Helical" evidence="11">
    <location>
        <begin position="194"/>
        <end position="215"/>
    </location>
</feature>
<dbReference type="KEGG" id="egl:EGR_01021"/>
<comment type="similarity">
    <text evidence="3">Belongs to the UPF0728 family.</text>
</comment>
<dbReference type="PANTHER" id="PTHR13325:SF3">
    <property type="entry name" value="MEMBRANE-BOUND TRANSCRIPTION FACTOR SITE-2 PROTEASE"/>
    <property type="match status" value="1"/>
</dbReference>
<feature type="transmembrane region" description="Helical" evidence="11">
    <location>
        <begin position="7"/>
        <end position="25"/>
    </location>
</feature>
<evidence type="ECO:0000313" key="14">
    <source>
        <dbReference type="Proteomes" id="UP000019149"/>
    </source>
</evidence>
<dbReference type="STRING" id="6210.W6URM3"/>
<dbReference type="GO" id="GO:1905897">
    <property type="term" value="P:regulation of response to endoplasmic reticulum stress"/>
    <property type="evidence" value="ECO:0007669"/>
    <property type="project" value="TreeGrafter"/>
</dbReference>
<keyword evidence="6 11" id="KW-0812">Transmembrane</keyword>
<sequence length="649" mass="72019">MISSSTISYFFGFWVLAYLLDAGLSNHPYTRQKYLELRENSGISIQVLQARFFTQKLNPLFERIGEVRWFPWNLWFFAGTAFSAVFMVLSVVILFFLAYNTTMRKPIEQQVITPVMPGVNLPMSQLGFYLLTLLVCVVLHEAGHALAALHERVRIHGFGFFLIGIYPGAYVDISDADLNSLSPIRQLKIYSAGVWHNGVIVVLSIICFYALPWILSPAYVMNQGVGIVNLQKNSVFTGPRGLHLGDAITQVNSCPVNTPAEWFRCLEEASTKVTGYCVSNSFIGQHPPPAPPGLRHLAAVVPLQPLQQPQHQQQNVVNGQEAALPGLASQDCCPSHLASTHLCFTYMASGINAKRPRQACLPARAVTEKEACSVPSDCGRVAGAGGPMGVAGVGESAWAACLVPTQPDNTTRLIRIVHNRERSPAVLFFGPVEELLSSVEISDYVPRWPQITPCRLPEIIATFCRYLFSLSGALVMFNVVPCYALDGQGIFKSLLELALPPCVCSRQIRRLIFSTTLWMGTGLVFLNIALALYYEVLMIKSHEVTLKYGAYEACGIVLYRNYRLEGLKKLLELVGHTVKIEKIPNVRDILEVWLQDEKIYRCNIKELRFGGDGFLDKKAREISQKIKESYHACYASPSLNLEVGIGNAP</sequence>
<dbReference type="InterPro" id="IPR001193">
    <property type="entry name" value="MBTPS2"/>
</dbReference>
<comment type="function">
    <text evidence="10">Zinc metalloprotease that mediates intramembrane proteolysis of proteins such as ATF6, ATF6B, SREBF1/SREBP1 and SREBF2/SREBP2. Catalyzes the second step in the proteolytic activation of the sterol regulatory element-binding proteins (SREBPs) SREBF1/SREBP1 and SREBF2/SREBP2: cleaves SREBPs within the first transmembrane segment, thereby releasing the N-terminal segment with a portion of the transmembrane segment attached. Mature N-terminal SREBP fragments shuttle to the nucleus and activate gene transcription. Also mediates the second step in the proteolytic activation of the cyclic AMP-dependent transcription factor ATF-6 (ATF6 and ATF6B). Involved in intramembrane proteolysis during bone formation. In astrocytes and osteoblasts, upon DNA damage and ER stress, mediates the second step of the regulated intramembrane proteolytic activation of the transcription factor CREB3L1, leading to the inhibition of cell-cycle progression.</text>
</comment>
<keyword evidence="14" id="KW-1185">Reference proteome</keyword>
<gene>
    <name evidence="13" type="ORF">EGR_01021</name>
</gene>
<dbReference type="GeneID" id="36336736"/>
<evidence type="ECO:0000256" key="3">
    <source>
        <dbReference type="ARBA" id="ARBA00009973"/>
    </source>
</evidence>
<evidence type="ECO:0000256" key="2">
    <source>
        <dbReference type="ARBA" id="ARBA00004127"/>
    </source>
</evidence>
<comment type="subcellular location">
    <subcellularLocation>
        <location evidence="2">Endomembrane system</location>
        <topology evidence="2">Multi-pass membrane protein</topology>
    </subcellularLocation>
</comment>
<comment type="caution">
    <text evidence="13">The sequence shown here is derived from an EMBL/GenBank/DDBJ whole genome shotgun (WGS) entry which is preliminary data.</text>
</comment>
<evidence type="ECO:0000256" key="6">
    <source>
        <dbReference type="ARBA" id="ARBA00022692"/>
    </source>
</evidence>
<accession>W6URM3</accession>
<dbReference type="PRINTS" id="PR01000">
    <property type="entry name" value="SREBPS2PTASE"/>
</dbReference>
<evidence type="ECO:0000256" key="4">
    <source>
        <dbReference type="ARBA" id="ARBA00012347"/>
    </source>
</evidence>
<dbReference type="Pfam" id="PF02163">
    <property type="entry name" value="Peptidase_M50"/>
    <property type="match status" value="1"/>
</dbReference>
<dbReference type="InterPro" id="IPR008915">
    <property type="entry name" value="Peptidase_M50"/>
</dbReference>
<organism evidence="13 14">
    <name type="scientific">Echinococcus granulosus</name>
    <name type="common">Hydatid tapeworm</name>
    <dbReference type="NCBI Taxonomy" id="6210"/>
    <lineage>
        <taxon>Eukaryota</taxon>
        <taxon>Metazoa</taxon>
        <taxon>Spiralia</taxon>
        <taxon>Lophotrochozoa</taxon>
        <taxon>Platyhelminthes</taxon>
        <taxon>Cestoda</taxon>
        <taxon>Eucestoda</taxon>
        <taxon>Cyclophyllidea</taxon>
        <taxon>Taeniidae</taxon>
        <taxon>Echinococcus</taxon>
        <taxon>Echinococcus granulosus group</taxon>
    </lineage>
</organism>
<dbReference type="OMA" id="FYSWGRW"/>
<keyword evidence="13" id="KW-0378">Hydrolase</keyword>
<dbReference type="CTD" id="36336736"/>
<protein>
    <recommendedName>
        <fullName evidence="5">Membrane-bound transcription factor site-2 protease</fullName>
        <ecNumber evidence="4">3.4.24.85</ecNumber>
    </recommendedName>
    <alternativeName>
        <fullName evidence="9">Endopeptidase S2P</fullName>
    </alternativeName>
</protein>
<proteinExistence type="inferred from homology"/>
<evidence type="ECO:0000256" key="8">
    <source>
        <dbReference type="ARBA" id="ARBA00023136"/>
    </source>
</evidence>